<dbReference type="InterPro" id="IPR013708">
    <property type="entry name" value="Shikimate_DH-bd_N"/>
</dbReference>
<dbReference type="STRING" id="1208324.P73_2123"/>
<sequence>MTINLNGRTRLFPLLGDPIIYARSPDWLSKHMAERGMNCISLPMEVPDGKLKVVMDGLAATGNVDGICLTMPHKVTGRQYCATVSETSRLIGVVSALRRNSDGSWHGHTTDGDAFVKAQIDNGARVEGARVLVLGAGGAGSAIVISMLDHGAREVVVHDADDSRAQKIVRLLKEKAGDRVRTGTSDPTGFDLVSNATPMGMAEGDPLPLDPAKLDAATFVGDVVAGHGQTPLIKAAREAGCRTADGDAMVVAVLDVMCDFLEDAWT</sequence>
<dbReference type="HOGENOM" id="CLU_044063_4_0_5"/>
<dbReference type="EMBL" id="CP004393">
    <property type="protein sequence ID" value="AJE46838.1"/>
    <property type="molecule type" value="Genomic_DNA"/>
</dbReference>
<proteinExistence type="predicted"/>
<evidence type="ECO:0000256" key="2">
    <source>
        <dbReference type="ARBA" id="ARBA00023002"/>
    </source>
</evidence>
<comment type="pathway">
    <text evidence="1">Metabolic intermediate biosynthesis; chorismate biosynthesis; chorismate from D-erythrose 4-phosphate and phosphoenolpyruvate: step 4/7.</text>
</comment>
<keyword evidence="3" id="KW-0028">Amino-acid biosynthesis</keyword>
<dbReference type="SUPFAM" id="SSF53223">
    <property type="entry name" value="Aminoacid dehydrogenase-like, N-terminal domain"/>
    <property type="match status" value="1"/>
</dbReference>
<evidence type="ECO:0000256" key="3">
    <source>
        <dbReference type="ARBA" id="ARBA00023141"/>
    </source>
</evidence>
<dbReference type="GO" id="GO:0050661">
    <property type="term" value="F:NADP binding"/>
    <property type="evidence" value="ECO:0007669"/>
    <property type="project" value="TreeGrafter"/>
</dbReference>
<dbReference type="CDD" id="cd01065">
    <property type="entry name" value="NAD_bind_Shikimate_DH"/>
    <property type="match status" value="1"/>
</dbReference>
<dbReference type="GO" id="GO:0005829">
    <property type="term" value="C:cytosol"/>
    <property type="evidence" value="ECO:0007669"/>
    <property type="project" value="TreeGrafter"/>
</dbReference>
<dbReference type="GO" id="GO:0009073">
    <property type="term" value="P:aromatic amino acid family biosynthetic process"/>
    <property type="evidence" value="ECO:0007669"/>
    <property type="project" value="UniProtKB-KW"/>
</dbReference>
<dbReference type="GO" id="GO:0009423">
    <property type="term" value="P:chorismate biosynthetic process"/>
    <property type="evidence" value="ECO:0007669"/>
    <property type="project" value="TreeGrafter"/>
</dbReference>
<organism evidence="5 6">
    <name type="scientific">Celeribacter indicus</name>
    <dbReference type="NCBI Taxonomy" id="1208324"/>
    <lineage>
        <taxon>Bacteria</taxon>
        <taxon>Pseudomonadati</taxon>
        <taxon>Pseudomonadota</taxon>
        <taxon>Alphaproteobacteria</taxon>
        <taxon>Rhodobacterales</taxon>
        <taxon>Roseobacteraceae</taxon>
        <taxon>Celeribacter</taxon>
    </lineage>
</organism>
<dbReference type="InterPro" id="IPR022893">
    <property type="entry name" value="Shikimate_DH_fam"/>
</dbReference>
<evidence type="ECO:0000256" key="1">
    <source>
        <dbReference type="ARBA" id="ARBA00004871"/>
    </source>
</evidence>
<dbReference type="PANTHER" id="PTHR21089">
    <property type="entry name" value="SHIKIMATE DEHYDROGENASE"/>
    <property type="match status" value="1"/>
</dbReference>
<keyword evidence="2" id="KW-0560">Oxidoreductase</keyword>
<dbReference type="GO" id="GO:0019632">
    <property type="term" value="P:shikimate metabolic process"/>
    <property type="evidence" value="ECO:0007669"/>
    <property type="project" value="TreeGrafter"/>
</dbReference>
<evidence type="ECO:0000259" key="4">
    <source>
        <dbReference type="Pfam" id="PF08501"/>
    </source>
</evidence>
<dbReference type="SUPFAM" id="SSF51735">
    <property type="entry name" value="NAD(P)-binding Rossmann-fold domains"/>
    <property type="match status" value="1"/>
</dbReference>
<dbReference type="InterPro" id="IPR036291">
    <property type="entry name" value="NAD(P)-bd_dom_sf"/>
</dbReference>
<dbReference type="GO" id="GO:0004764">
    <property type="term" value="F:shikimate 3-dehydrogenase (NADP+) activity"/>
    <property type="evidence" value="ECO:0007669"/>
    <property type="project" value="InterPro"/>
</dbReference>
<keyword evidence="6" id="KW-1185">Reference proteome</keyword>
<dbReference type="PANTHER" id="PTHR21089:SF1">
    <property type="entry name" value="BIFUNCTIONAL 3-DEHYDROQUINATE DEHYDRATASE_SHIKIMATE DEHYDROGENASE, CHLOROPLASTIC"/>
    <property type="match status" value="1"/>
</dbReference>
<evidence type="ECO:0000313" key="5">
    <source>
        <dbReference type="EMBL" id="AJE46838.1"/>
    </source>
</evidence>
<gene>
    <name evidence="5" type="ORF">P73_2123</name>
</gene>
<dbReference type="Pfam" id="PF08501">
    <property type="entry name" value="Shikimate_dh_N"/>
    <property type="match status" value="1"/>
</dbReference>
<accession>A0A0B5DTT0</accession>
<name>A0A0B5DTT0_9RHOB</name>
<evidence type="ECO:0000313" key="6">
    <source>
        <dbReference type="Proteomes" id="UP000031521"/>
    </source>
</evidence>
<dbReference type="OrthoDB" id="7873617at2"/>
<dbReference type="Proteomes" id="UP000031521">
    <property type="component" value="Chromosome"/>
</dbReference>
<dbReference type="KEGG" id="cid:P73_2123"/>
<protein>
    <submittedName>
        <fullName evidence="5">Dehydrogenase</fullName>
    </submittedName>
</protein>
<dbReference type="Gene3D" id="3.40.50.10860">
    <property type="entry name" value="Leucine Dehydrogenase, chain A, domain 1"/>
    <property type="match status" value="1"/>
</dbReference>
<dbReference type="RefSeq" id="WP_043869551.1">
    <property type="nucleotide sequence ID" value="NZ_CP004393.1"/>
</dbReference>
<dbReference type="AlphaFoldDB" id="A0A0B5DTT0"/>
<feature type="domain" description="Shikimate dehydrogenase substrate binding N-terminal" evidence="4">
    <location>
        <begin position="14"/>
        <end position="94"/>
    </location>
</feature>
<reference evidence="5 6" key="1">
    <citation type="journal article" date="2014" name="Int. J. Syst. Evol. Microbiol.">
        <title>Celeribacter indicus sp. nov., a polycyclic aromatic hydrocarbon-degrading bacterium from deep-sea sediment and reclassification of Huaishuia halophila as Celeribacter halophilus comb. nov.</title>
        <authorList>
            <person name="Lai Q."/>
            <person name="Cao J."/>
            <person name="Yuan J."/>
            <person name="Li F."/>
            <person name="Shao Z."/>
        </authorList>
    </citation>
    <scope>NUCLEOTIDE SEQUENCE [LARGE SCALE GENOMIC DNA]</scope>
    <source>
        <strain evidence="5">P73</strain>
    </source>
</reference>
<keyword evidence="3" id="KW-0057">Aromatic amino acid biosynthesis</keyword>
<dbReference type="Gene3D" id="3.40.50.720">
    <property type="entry name" value="NAD(P)-binding Rossmann-like Domain"/>
    <property type="match status" value="1"/>
</dbReference>
<dbReference type="InterPro" id="IPR046346">
    <property type="entry name" value="Aminoacid_DH-like_N_sf"/>
</dbReference>